<keyword evidence="6" id="KW-0812">Transmembrane</keyword>
<dbReference type="AlphaFoldDB" id="A0A366I1H1"/>
<feature type="region of interest" description="Disordered" evidence="5">
    <location>
        <begin position="117"/>
        <end position="142"/>
    </location>
</feature>
<keyword evidence="6" id="KW-1133">Transmembrane helix</keyword>
<evidence type="ECO:0000256" key="1">
    <source>
        <dbReference type="ARBA" id="ARBA00007074"/>
    </source>
</evidence>
<evidence type="ECO:0000259" key="7">
    <source>
        <dbReference type="PROSITE" id="PS51935"/>
    </source>
</evidence>
<evidence type="ECO:0000256" key="3">
    <source>
        <dbReference type="ARBA" id="ARBA00022801"/>
    </source>
</evidence>
<feature type="compositionally biased region" description="Basic and acidic residues" evidence="5">
    <location>
        <begin position="253"/>
        <end position="290"/>
    </location>
</feature>
<feature type="compositionally biased region" description="Basic and acidic residues" evidence="5">
    <location>
        <begin position="28"/>
        <end position="72"/>
    </location>
</feature>
<dbReference type="PANTHER" id="PTHR47053">
    <property type="entry name" value="MUREIN DD-ENDOPEPTIDASE MEPH-RELATED"/>
    <property type="match status" value="1"/>
</dbReference>
<keyword evidence="3" id="KW-0378">Hydrolase</keyword>
<evidence type="ECO:0000256" key="2">
    <source>
        <dbReference type="ARBA" id="ARBA00022670"/>
    </source>
</evidence>
<organism evidence="8 9">
    <name type="scientific">Alkalibaculum bacchi</name>
    <dbReference type="NCBI Taxonomy" id="645887"/>
    <lineage>
        <taxon>Bacteria</taxon>
        <taxon>Bacillati</taxon>
        <taxon>Bacillota</taxon>
        <taxon>Clostridia</taxon>
        <taxon>Eubacteriales</taxon>
        <taxon>Eubacteriaceae</taxon>
        <taxon>Alkalibaculum</taxon>
    </lineage>
</organism>
<dbReference type="PROSITE" id="PS51935">
    <property type="entry name" value="NLPC_P60"/>
    <property type="match status" value="1"/>
</dbReference>
<feature type="compositionally biased region" description="Basic and acidic residues" evidence="5">
    <location>
        <begin position="363"/>
        <end position="387"/>
    </location>
</feature>
<proteinExistence type="inferred from homology"/>
<keyword evidence="4" id="KW-0788">Thiol protease</keyword>
<feature type="region of interest" description="Disordered" evidence="5">
    <location>
        <begin position="1"/>
        <end position="105"/>
    </location>
</feature>
<dbReference type="GO" id="GO:0008234">
    <property type="term" value="F:cysteine-type peptidase activity"/>
    <property type="evidence" value="ECO:0007669"/>
    <property type="project" value="UniProtKB-KW"/>
</dbReference>
<name>A0A366I1H1_9FIRM</name>
<feature type="compositionally biased region" description="Polar residues" evidence="5">
    <location>
        <begin position="237"/>
        <end position="248"/>
    </location>
</feature>
<sequence length="892" mass="102741">MSKKRKKSFDEKLRLSKEKQNQDGSKVVIEDSKLKHGDDYRGKIIRDNERFQDKFQERKSKRYDLEKEDKGGKSSNRRYKLAEEKVQHQEEIQSTNHEINGTPTEVKAEEIGLSHEGEANREIIARPNQNTNIKLKTDSHRETRESVFYSANTQNPDSKINYKASKKAQLRKQAEIFRKEEKLAEKASQESEVYDPLAKDTDNDGIPDRYDNNFKDSDYFKSTYDVEDPKREEQVHQQENYSQASTKTQNRKIGKDFRKQQADFKNRNFEENKYDPLERDTDSDGIADRFDHDFKDSRYFESTFDVEDQELEARNLKEVKLKLKEKQKQKYADEFRKKQAGKELHQEGSKKKNYTNEGFTRNRGKEDKGHPSKEAVPNSKEKKERVKNLAKSGLKKAAVASGLLIGAEKSQDVAKAYLSSGSEDNVGVEGAEKTLEANSKLVHKAQKSFNKRKSKEAYSLSENEYKLKEKKSKLDFRDEIEKAKETAEYKKSKAYKKFQKRKQKKSSIQEKKHTKIIDRIKKSFKDLSISAKNFIVRKSRIAILAILAVIIIGTFFINFGGSSMSLMMNTASSTLSTTYLSDQGVLSEVNQVFTSMEQELQDELSSLEDYYPGYDEYIVNKDGEIYHNTHELLAYITSRYGAVEKVSDVKNALYELFKEMYQVSYQTEEETRYRTETKTIINENGQEETIQVQVPYVHKKLIVNLKTRTMDSVVREIFAEYPDNITHYEALVANQGNMGDYFGSGAGDLSEIVFNPDFGNPGIAFDDATTKKLFNEAEKHIGKRYVFGANGPSNFDCSSFVCWSYTHSGVRNMPRTTAYRIFTDYCNPVSPSEARAGDIIFFHGTYNSGTPISHVGIYAGNGMMLHAGDPIQYTSINTNYWKSHFYSFGRLR</sequence>
<evidence type="ECO:0000256" key="6">
    <source>
        <dbReference type="SAM" id="Phobius"/>
    </source>
</evidence>
<dbReference type="GO" id="GO:0006508">
    <property type="term" value="P:proteolysis"/>
    <property type="evidence" value="ECO:0007669"/>
    <property type="project" value="UniProtKB-KW"/>
</dbReference>
<comment type="similarity">
    <text evidence="1">Belongs to the peptidase C40 family.</text>
</comment>
<evidence type="ECO:0000313" key="8">
    <source>
        <dbReference type="EMBL" id="RBP60394.1"/>
    </source>
</evidence>
<protein>
    <submittedName>
        <fullName evidence="8">NlpC/P60 family protein</fullName>
    </submittedName>
</protein>
<dbReference type="Gene3D" id="3.90.1720.10">
    <property type="entry name" value="endopeptidase domain like (from Nostoc punctiforme)"/>
    <property type="match status" value="1"/>
</dbReference>
<dbReference type="InterPro" id="IPR000064">
    <property type="entry name" value="NLP_P60_dom"/>
</dbReference>
<dbReference type="Proteomes" id="UP000253490">
    <property type="component" value="Unassembled WGS sequence"/>
</dbReference>
<keyword evidence="6" id="KW-0472">Membrane</keyword>
<feature type="region of interest" description="Disordered" evidence="5">
    <location>
        <begin position="183"/>
        <end position="290"/>
    </location>
</feature>
<dbReference type="OrthoDB" id="9812962at2"/>
<feature type="compositionally biased region" description="Polar residues" evidence="5">
    <location>
        <begin position="92"/>
        <end position="103"/>
    </location>
</feature>
<dbReference type="SUPFAM" id="SSF54001">
    <property type="entry name" value="Cysteine proteinases"/>
    <property type="match status" value="1"/>
</dbReference>
<evidence type="ECO:0000256" key="4">
    <source>
        <dbReference type="ARBA" id="ARBA00022807"/>
    </source>
</evidence>
<dbReference type="RefSeq" id="WP_113921354.1">
    <property type="nucleotide sequence ID" value="NZ_QNRX01000016.1"/>
</dbReference>
<comment type="caution">
    <text evidence="8">The sequence shown here is derived from an EMBL/GenBank/DDBJ whole genome shotgun (WGS) entry which is preliminary data.</text>
</comment>
<evidence type="ECO:0000256" key="5">
    <source>
        <dbReference type="SAM" id="MobiDB-lite"/>
    </source>
</evidence>
<keyword evidence="9" id="KW-1185">Reference proteome</keyword>
<dbReference type="InterPro" id="IPR038765">
    <property type="entry name" value="Papain-like_cys_pep_sf"/>
</dbReference>
<feature type="compositionally biased region" description="Basic and acidic residues" evidence="5">
    <location>
        <begin position="197"/>
        <end position="219"/>
    </location>
</feature>
<reference evidence="8 9" key="1">
    <citation type="submission" date="2018-06" db="EMBL/GenBank/DDBJ databases">
        <title>Genomic Encyclopedia of Type Strains, Phase IV (KMG-IV): sequencing the most valuable type-strain genomes for metagenomic binning, comparative biology and taxonomic classification.</title>
        <authorList>
            <person name="Goeker M."/>
        </authorList>
    </citation>
    <scope>NUCLEOTIDE SEQUENCE [LARGE SCALE GENOMIC DNA]</scope>
    <source>
        <strain evidence="8 9">DSM 22112</strain>
    </source>
</reference>
<dbReference type="EMBL" id="QNRX01000016">
    <property type="protein sequence ID" value="RBP60394.1"/>
    <property type="molecule type" value="Genomic_DNA"/>
</dbReference>
<feature type="compositionally biased region" description="Basic and acidic residues" evidence="5">
    <location>
        <begin position="325"/>
        <end position="350"/>
    </location>
</feature>
<accession>A0A366I1H1</accession>
<feature type="region of interest" description="Disordered" evidence="5">
    <location>
        <begin position="325"/>
        <end position="392"/>
    </location>
</feature>
<feature type="compositionally biased region" description="Basic and acidic residues" evidence="5">
    <location>
        <begin position="80"/>
        <end position="91"/>
    </location>
</feature>
<feature type="compositionally biased region" description="Basic and acidic residues" evidence="5">
    <location>
        <begin position="227"/>
        <end position="236"/>
    </location>
</feature>
<evidence type="ECO:0000313" key="9">
    <source>
        <dbReference type="Proteomes" id="UP000253490"/>
    </source>
</evidence>
<feature type="transmembrane region" description="Helical" evidence="6">
    <location>
        <begin position="541"/>
        <end position="561"/>
    </location>
</feature>
<feature type="compositionally biased region" description="Basic and acidic residues" evidence="5">
    <location>
        <begin position="8"/>
        <end position="21"/>
    </location>
</feature>
<dbReference type="Pfam" id="PF00877">
    <property type="entry name" value="NLPC_P60"/>
    <property type="match status" value="1"/>
</dbReference>
<dbReference type="NCBIfam" id="NF045974">
    <property type="entry name" value="conju_CD1108"/>
    <property type="match status" value="1"/>
</dbReference>
<gene>
    <name evidence="8" type="ORF">DES36_11651</name>
</gene>
<dbReference type="InterPro" id="IPR051202">
    <property type="entry name" value="Peptidase_C40"/>
</dbReference>
<feature type="domain" description="NlpC/P60" evidence="7">
    <location>
        <begin position="767"/>
        <end position="892"/>
    </location>
</feature>
<dbReference type="PANTHER" id="PTHR47053:SF1">
    <property type="entry name" value="MUREIN DD-ENDOPEPTIDASE MEPH-RELATED"/>
    <property type="match status" value="1"/>
</dbReference>
<keyword evidence="2" id="KW-0645">Protease</keyword>